<evidence type="ECO:0000313" key="1">
    <source>
        <dbReference type="EMBL" id="KAG2328569.1"/>
    </source>
</evidence>
<reference evidence="1 2" key="1">
    <citation type="submission" date="2020-02" db="EMBL/GenBank/DDBJ databases">
        <authorList>
            <person name="Ma Q."/>
            <person name="Huang Y."/>
            <person name="Song X."/>
            <person name="Pei D."/>
        </authorList>
    </citation>
    <scope>NUCLEOTIDE SEQUENCE [LARGE SCALE GENOMIC DNA]</scope>
    <source>
        <strain evidence="1">Sxm20200214</strain>
        <tissue evidence="1">Leaf</tissue>
    </source>
</reference>
<keyword evidence="2" id="KW-1185">Reference proteome</keyword>
<sequence length="90" mass="9944">MSTGSLNTNYAVMKRAFAEGMEATAGPDCALLEELCLWMDAKAMVPRRDIILAGGSKHGADQSSKHKEPLRCLLTRETVLKQEEHQNARD</sequence>
<dbReference type="EMBL" id="JAAMPC010000002">
    <property type="protein sequence ID" value="KAG2328569.1"/>
    <property type="molecule type" value="Genomic_DNA"/>
</dbReference>
<comment type="caution">
    <text evidence="1">The sequence shown here is derived from an EMBL/GenBank/DDBJ whole genome shotgun (WGS) entry which is preliminary data.</text>
</comment>
<organism evidence="1 2">
    <name type="scientific">Brassica carinata</name>
    <name type="common">Ethiopian mustard</name>
    <name type="synonym">Abyssinian cabbage</name>
    <dbReference type="NCBI Taxonomy" id="52824"/>
    <lineage>
        <taxon>Eukaryota</taxon>
        <taxon>Viridiplantae</taxon>
        <taxon>Streptophyta</taxon>
        <taxon>Embryophyta</taxon>
        <taxon>Tracheophyta</taxon>
        <taxon>Spermatophyta</taxon>
        <taxon>Magnoliopsida</taxon>
        <taxon>eudicotyledons</taxon>
        <taxon>Gunneridae</taxon>
        <taxon>Pentapetalae</taxon>
        <taxon>rosids</taxon>
        <taxon>malvids</taxon>
        <taxon>Brassicales</taxon>
        <taxon>Brassicaceae</taxon>
        <taxon>Brassiceae</taxon>
        <taxon>Brassica</taxon>
    </lineage>
</organism>
<dbReference type="AlphaFoldDB" id="A0A8X8B8D2"/>
<proteinExistence type="predicted"/>
<dbReference type="Proteomes" id="UP000886595">
    <property type="component" value="Unassembled WGS sequence"/>
</dbReference>
<gene>
    <name evidence="1" type="ORF">Bca52824_011297</name>
</gene>
<accession>A0A8X8B8D2</accession>
<protein>
    <submittedName>
        <fullName evidence="1">Uncharacterized protein</fullName>
    </submittedName>
</protein>
<evidence type="ECO:0000313" key="2">
    <source>
        <dbReference type="Proteomes" id="UP000886595"/>
    </source>
</evidence>
<name>A0A8X8B8D2_BRACI</name>